<evidence type="ECO:0000313" key="3">
    <source>
        <dbReference type="Proteomes" id="UP000634011"/>
    </source>
</evidence>
<evidence type="ECO:0000256" key="1">
    <source>
        <dbReference type="SAM" id="Phobius"/>
    </source>
</evidence>
<keyword evidence="3" id="KW-1185">Reference proteome</keyword>
<keyword evidence="1" id="KW-0812">Transmembrane</keyword>
<dbReference type="AlphaFoldDB" id="A0A923HLU1"/>
<organism evidence="2 3">
    <name type="scientific">Undibacterium jejuense</name>
    <dbReference type="NCBI Taxonomy" id="1344949"/>
    <lineage>
        <taxon>Bacteria</taxon>
        <taxon>Pseudomonadati</taxon>
        <taxon>Pseudomonadota</taxon>
        <taxon>Betaproteobacteria</taxon>
        <taxon>Burkholderiales</taxon>
        <taxon>Oxalobacteraceae</taxon>
        <taxon>Undibacterium</taxon>
    </lineage>
</organism>
<keyword evidence="1" id="KW-0472">Membrane</keyword>
<dbReference type="RefSeq" id="WP_186911928.1">
    <property type="nucleotide sequence ID" value="NZ_JACOFV010000006.1"/>
</dbReference>
<evidence type="ECO:0000313" key="2">
    <source>
        <dbReference type="EMBL" id="MBC3861996.1"/>
    </source>
</evidence>
<accession>A0A923HLU1</accession>
<dbReference type="Proteomes" id="UP000634011">
    <property type="component" value="Unassembled WGS sequence"/>
</dbReference>
<proteinExistence type="predicted"/>
<name>A0A923HLU1_9BURK</name>
<gene>
    <name evidence="2" type="ORF">H8K32_07805</name>
</gene>
<reference evidence="2" key="1">
    <citation type="submission" date="2020-08" db="EMBL/GenBank/DDBJ databases">
        <title>Novel species isolated from subtropical streams in China.</title>
        <authorList>
            <person name="Lu H."/>
        </authorList>
    </citation>
    <scope>NUCLEOTIDE SEQUENCE</scope>
    <source>
        <strain evidence="2">KACC 12607</strain>
    </source>
</reference>
<keyword evidence="1" id="KW-1133">Transmembrane helix</keyword>
<comment type="caution">
    <text evidence="2">The sequence shown here is derived from an EMBL/GenBank/DDBJ whole genome shotgun (WGS) entry which is preliminary data.</text>
</comment>
<dbReference type="EMBL" id="JACOFV010000006">
    <property type="protein sequence ID" value="MBC3861996.1"/>
    <property type="molecule type" value="Genomic_DNA"/>
</dbReference>
<feature type="transmembrane region" description="Helical" evidence="1">
    <location>
        <begin position="12"/>
        <end position="33"/>
    </location>
</feature>
<sequence>MSVDRSLLRGQAIVELLVFIGVAASLFLGILYLGKFHDIQSQTIQAARSCATSP</sequence>
<protein>
    <submittedName>
        <fullName evidence="2">Uncharacterized protein</fullName>
    </submittedName>
</protein>